<sequence length="252" mass="28512">MGGVSGSWEDDDKKDVTYVAKISLREEDNLHREGYFRDVEMQSLAGYIATRFNRCNPPKPVAFLEAFVVELEEREGRPVCGVERYIRGPYRKHNSNFGYVSEEERNTPQAFSHFSWHISNGEVLVVDLQGVSDVYTDPQVHSVSGKGYGRGNLGMPGIRKFLETHRCNRICHYLRLPRCNNQFQAPSPICRPIPATGTIPLTQMMHHNISILTYDPRALENKPLTSTLPLLPGSPDRIATDTEKTKCDCIVC</sequence>
<organism evidence="7">
    <name type="scientific">Lotharella globosa</name>
    <dbReference type="NCBI Taxonomy" id="91324"/>
    <lineage>
        <taxon>Eukaryota</taxon>
        <taxon>Sar</taxon>
        <taxon>Rhizaria</taxon>
        <taxon>Cercozoa</taxon>
        <taxon>Chlorarachniophyceae</taxon>
        <taxon>Lotharella</taxon>
    </lineage>
</organism>
<evidence type="ECO:0000256" key="1">
    <source>
        <dbReference type="ARBA" id="ARBA00022527"/>
    </source>
</evidence>
<dbReference type="PANTHER" id="PTHR45992">
    <property type="entry name" value="EUKARYOTIC ELONGATION FACTOR 2 KINASE-RELATED"/>
    <property type="match status" value="1"/>
</dbReference>
<proteinExistence type="predicted"/>
<keyword evidence="1" id="KW-0723">Serine/threonine-protein kinase</keyword>
<name>A0A6U3A3D7_9EUKA</name>
<dbReference type="GO" id="GO:0005524">
    <property type="term" value="F:ATP binding"/>
    <property type="evidence" value="ECO:0007669"/>
    <property type="project" value="UniProtKB-KW"/>
</dbReference>
<dbReference type="InterPro" id="IPR011009">
    <property type="entry name" value="Kinase-like_dom_sf"/>
</dbReference>
<dbReference type="GO" id="GO:0031037">
    <property type="term" value="P:myosin II filament disassembly"/>
    <property type="evidence" value="ECO:0007669"/>
    <property type="project" value="TreeGrafter"/>
</dbReference>
<dbReference type="GO" id="GO:1903013">
    <property type="term" value="P:response to differentiation-inducing factor 1"/>
    <property type="evidence" value="ECO:0007669"/>
    <property type="project" value="TreeGrafter"/>
</dbReference>
<accession>A0A6U3A3D7</accession>
<keyword evidence="5" id="KW-0067">ATP-binding</keyword>
<evidence type="ECO:0000256" key="4">
    <source>
        <dbReference type="ARBA" id="ARBA00022777"/>
    </source>
</evidence>
<dbReference type="SUPFAM" id="SSF56112">
    <property type="entry name" value="Protein kinase-like (PK-like)"/>
    <property type="match status" value="1"/>
</dbReference>
<reference evidence="7" key="1">
    <citation type="submission" date="2021-01" db="EMBL/GenBank/DDBJ databases">
        <authorList>
            <person name="Corre E."/>
            <person name="Pelletier E."/>
            <person name="Niang G."/>
            <person name="Scheremetjew M."/>
            <person name="Finn R."/>
            <person name="Kale V."/>
            <person name="Holt S."/>
            <person name="Cochrane G."/>
            <person name="Meng A."/>
            <person name="Brown T."/>
            <person name="Cohen L."/>
        </authorList>
    </citation>
    <scope>NUCLEOTIDE SEQUENCE</scope>
    <source>
        <strain evidence="7">CCCM811</strain>
    </source>
</reference>
<evidence type="ECO:0000256" key="5">
    <source>
        <dbReference type="ARBA" id="ARBA00022840"/>
    </source>
</evidence>
<protein>
    <recommendedName>
        <fullName evidence="6">Alpha-type protein kinase domain-containing protein</fullName>
    </recommendedName>
</protein>
<dbReference type="InterPro" id="IPR004166">
    <property type="entry name" value="a-kinase_dom"/>
</dbReference>
<dbReference type="Gene3D" id="3.30.200.20">
    <property type="entry name" value="Phosphorylase Kinase, domain 1"/>
    <property type="match status" value="1"/>
</dbReference>
<keyword evidence="4" id="KW-0418">Kinase</keyword>
<dbReference type="InterPro" id="IPR051852">
    <property type="entry name" value="Alpha-type_PK"/>
</dbReference>
<gene>
    <name evidence="7" type="ORF">LGLO00237_LOCUS10808</name>
</gene>
<evidence type="ECO:0000259" key="6">
    <source>
        <dbReference type="PROSITE" id="PS51158"/>
    </source>
</evidence>
<evidence type="ECO:0000256" key="3">
    <source>
        <dbReference type="ARBA" id="ARBA00022741"/>
    </source>
</evidence>
<feature type="domain" description="Alpha-type protein kinase" evidence="6">
    <location>
        <begin position="1"/>
        <end position="179"/>
    </location>
</feature>
<keyword evidence="3" id="KW-0547">Nucleotide-binding</keyword>
<dbReference type="EMBL" id="HBIV01014767">
    <property type="protein sequence ID" value="CAE0659232.1"/>
    <property type="molecule type" value="Transcribed_RNA"/>
</dbReference>
<dbReference type="Pfam" id="PF02816">
    <property type="entry name" value="Alpha_kinase"/>
    <property type="match status" value="1"/>
</dbReference>
<dbReference type="PROSITE" id="PS51158">
    <property type="entry name" value="ALPHA_KINASE"/>
    <property type="match status" value="1"/>
</dbReference>
<dbReference type="SMART" id="SM00811">
    <property type="entry name" value="Alpha_kinase"/>
    <property type="match status" value="1"/>
</dbReference>
<evidence type="ECO:0000313" key="7">
    <source>
        <dbReference type="EMBL" id="CAE0659232.1"/>
    </source>
</evidence>
<keyword evidence="2" id="KW-0808">Transferase</keyword>
<dbReference type="AlphaFoldDB" id="A0A6U3A3D7"/>
<evidence type="ECO:0000256" key="2">
    <source>
        <dbReference type="ARBA" id="ARBA00022679"/>
    </source>
</evidence>
<dbReference type="GO" id="GO:0004674">
    <property type="term" value="F:protein serine/threonine kinase activity"/>
    <property type="evidence" value="ECO:0007669"/>
    <property type="project" value="UniProtKB-KW"/>
</dbReference>
<dbReference type="Gene3D" id="3.20.200.10">
    <property type="entry name" value="MHCK/EF2 kinase"/>
    <property type="match status" value="1"/>
</dbReference>
<dbReference type="PANTHER" id="PTHR45992:SF2">
    <property type="entry name" value="EUKARYOTIC ELONGATION FACTOR 2 KINASE"/>
    <property type="match status" value="1"/>
</dbReference>